<dbReference type="AlphaFoldDB" id="A0A3G1KZA5"/>
<evidence type="ECO:0000313" key="7">
    <source>
        <dbReference type="Proteomes" id="UP000323521"/>
    </source>
</evidence>
<evidence type="ECO:0000259" key="5">
    <source>
        <dbReference type="PROSITE" id="PS51063"/>
    </source>
</evidence>
<dbReference type="CDD" id="cd00038">
    <property type="entry name" value="CAP_ED"/>
    <property type="match status" value="1"/>
</dbReference>
<dbReference type="GO" id="GO:0005829">
    <property type="term" value="C:cytosol"/>
    <property type="evidence" value="ECO:0007669"/>
    <property type="project" value="TreeGrafter"/>
</dbReference>
<gene>
    <name evidence="6" type="ORF">DCMF_25960</name>
</gene>
<dbReference type="Gene3D" id="2.60.120.10">
    <property type="entry name" value="Jelly Rolls"/>
    <property type="match status" value="1"/>
</dbReference>
<dbReference type="SUPFAM" id="SSF51206">
    <property type="entry name" value="cAMP-binding domain-like"/>
    <property type="match status" value="1"/>
</dbReference>
<dbReference type="KEGG" id="fwa:DCMF_25960"/>
<dbReference type="Pfam" id="PF13545">
    <property type="entry name" value="HTH_Crp_2"/>
    <property type="match status" value="1"/>
</dbReference>
<evidence type="ECO:0000256" key="2">
    <source>
        <dbReference type="ARBA" id="ARBA00023125"/>
    </source>
</evidence>
<dbReference type="InterPro" id="IPR018490">
    <property type="entry name" value="cNMP-bd_dom_sf"/>
</dbReference>
<keyword evidence="3" id="KW-0804">Transcription</keyword>
<evidence type="ECO:0000313" key="6">
    <source>
        <dbReference type="EMBL" id="ATW27740.1"/>
    </source>
</evidence>
<dbReference type="InterPro" id="IPR012318">
    <property type="entry name" value="HTH_CRP"/>
</dbReference>
<keyword evidence="7" id="KW-1185">Reference proteome</keyword>
<proteinExistence type="predicted"/>
<name>A0A3G1KZA5_FORW1</name>
<dbReference type="PANTHER" id="PTHR24567">
    <property type="entry name" value="CRP FAMILY TRANSCRIPTIONAL REGULATORY PROTEIN"/>
    <property type="match status" value="1"/>
</dbReference>
<dbReference type="InterPro" id="IPR000595">
    <property type="entry name" value="cNMP-bd_dom"/>
</dbReference>
<dbReference type="InterPro" id="IPR050397">
    <property type="entry name" value="Env_Response_Regulators"/>
</dbReference>
<evidence type="ECO:0000256" key="1">
    <source>
        <dbReference type="ARBA" id="ARBA00023015"/>
    </source>
</evidence>
<dbReference type="PANTHER" id="PTHR24567:SF74">
    <property type="entry name" value="HTH-TYPE TRANSCRIPTIONAL REGULATOR ARCR"/>
    <property type="match status" value="1"/>
</dbReference>
<feature type="domain" description="Cyclic nucleotide-binding" evidence="4">
    <location>
        <begin position="12"/>
        <end position="115"/>
    </location>
</feature>
<protein>
    <submittedName>
        <fullName evidence="6">CarD family transcriptional regulator</fullName>
    </submittedName>
</protein>
<dbReference type="Proteomes" id="UP000323521">
    <property type="component" value="Chromosome"/>
</dbReference>
<dbReference type="InterPro" id="IPR036388">
    <property type="entry name" value="WH-like_DNA-bd_sf"/>
</dbReference>
<accession>A0A3G1KZA5</accession>
<evidence type="ECO:0000259" key="4">
    <source>
        <dbReference type="PROSITE" id="PS50042"/>
    </source>
</evidence>
<dbReference type="PROSITE" id="PS50042">
    <property type="entry name" value="CNMP_BINDING_3"/>
    <property type="match status" value="1"/>
</dbReference>
<keyword evidence="1" id="KW-0805">Transcription regulation</keyword>
<reference evidence="6 7" key="1">
    <citation type="submission" date="2016-10" db="EMBL/GenBank/DDBJ databases">
        <title>Complete Genome Sequence of Peptococcaceae strain DCMF.</title>
        <authorList>
            <person name="Edwards R.J."/>
            <person name="Holland S.I."/>
            <person name="Deshpande N.P."/>
            <person name="Wong Y.K."/>
            <person name="Ertan H."/>
            <person name="Manefield M."/>
            <person name="Russell T.L."/>
            <person name="Lee M.J."/>
        </authorList>
    </citation>
    <scope>NUCLEOTIDE SEQUENCE [LARGE SCALE GENOMIC DNA]</scope>
    <source>
        <strain evidence="6 7">DCMF</strain>
    </source>
</reference>
<dbReference type="Pfam" id="PF00027">
    <property type="entry name" value="cNMP_binding"/>
    <property type="match status" value="1"/>
</dbReference>
<evidence type="ECO:0000256" key="3">
    <source>
        <dbReference type="ARBA" id="ARBA00023163"/>
    </source>
</evidence>
<dbReference type="EMBL" id="CP017634">
    <property type="protein sequence ID" value="ATW27740.1"/>
    <property type="molecule type" value="Genomic_DNA"/>
</dbReference>
<dbReference type="SMART" id="SM00100">
    <property type="entry name" value="cNMP"/>
    <property type="match status" value="1"/>
</dbReference>
<dbReference type="PROSITE" id="PS51063">
    <property type="entry name" value="HTH_CRP_2"/>
    <property type="match status" value="1"/>
</dbReference>
<dbReference type="RefSeq" id="WP_148137118.1">
    <property type="nucleotide sequence ID" value="NZ_CP017634.1"/>
</dbReference>
<dbReference type="SUPFAM" id="SSF46785">
    <property type="entry name" value="Winged helix' DNA-binding domain"/>
    <property type="match status" value="1"/>
</dbReference>
<dbReference type="GO" id="GO:0003700">
    <property type="term" value="F:DNA-binding transcription factor activity"/>
    <property type="evidence" value="ECO:0007669"/>
    <property type="project" value="TreeGrafter"/>
</dbReference>
<dbReference type="InterPro" id="IPR014710">
    <property type="entry name" value="RmlC-like_jellyroll"/>
</dbReference>
<organism evidence="6 7">
    <name type="scientific">Formimonas warabiya</name>
    <dbReference type="NCBI Taxonomy" id="1761012"/>
    <lineage>
        <taxon>Bacteria</taxon>
        <taxon>Bacillati</taxon>
        <taxon>Bacillota</taxon>
        <taxon>Clostridia</taxon>
        <taxon>Eubacteriales</taxon>
        <taxon>Peptococcaceae</taxon>
        <taxon>Candidatus Formimonas</taxon>
    </lineage>
</organism>
<dbReference type="Gene3D" id="1.10.10.10">
    <property type="entry name" value="Winged helix-like DNA-binding domain superfamily/Winged helix DNA-binding domain"/>
    <property type="match status" value="1"/>
</dbReference>
<dbReference type="OrthoDB" id="9798104at2"/>
<dbReference type="GO" id="GO:0003677">
    <property type="term" value="F:DNA binding"/>
    <property type="evidence" value="ECO:0007669"/>
    <property type="project" value="UniProtKB-KW"/>
</dbReference>
<dbReference type="SMART" id="SM00419">
    <property type="entry name" value="HTH_CRP"/>
    <property type="match status" value="1"/>
</dbReference>
<dbReference type="InterPro" id="IPR036390">
    <property type="entry name" value="WH_DNA-bd_sf"/>
</dbReference>
<feature type="domain" description="HTH crp-type" evidence="5">
    <location>
        <begin position="145"/>
        <end position="218"/>
    </location>
</feature>
<sequence length="227" mass="25649">MYRPKCMMDLEIFSGLNREEKERVCHLTRKNVYEKNEFVFLEGETADAIYVIKYGKVKLLKVSENGREVILDILKEDDIFGENTFFDDAVHTISAQALEKTVVCSCYKDDFSVLLQNPKTSLKIIQLLSSKINNYTEQVASNAFQDVKGRIAATLLRLAKTYGQSNGIRTTIDIDLTHQDLANLVNASRVMVTNVLLDLRQSSLVTTEGHKIILLDQNKLAEAARAI</sequence>
<keyword evidence="2" id="KW-0238">DNA-binding</keyword>